<keyword evidence="1 6" id="KW-0645">Protease</keyword>
<dbReference type="Pfam" id="PF23368">
    <property type="entry name" value="DUF7092"/>
    <property type="match status" value="1"/>
</dbReference>
<keyword evidence="11" id="KW-1185">Reference proteome</keyword>
<dbReference type="AlphaFoldDB" id="A0A1I4K7G4"/>
<name>A0A1I4K7G4_9HYPH</name>
<evidence type="ECO:0000256" key="5">
    <source>
        <dbReference type="ARBA" id="ARBA00023049"/>
    </source>
</evidence>
<feature type="transmembrane region" description="Helical" evidence="7">
    <location>
        <begin position="97"/>
        <end position="116"/>
    </location>
</feature>
<dbReference type="GO" id="GO:0016020">
    <property type="term" value="C:membrane"/>
    <property type="evidence" value="ECO:0007669"/>
    <property type="project" value="TreeGrafter"/>
</dbReference>
<dbReference type="CDD" id="cd07332">
    <property type="entry name" value="M48C_Oma1_like"/>
    <property type="match status" value="1"/>
</dbReference>
<keyword evidence="7" id="KW-0812">Transmembrane</keyword>
<evidence type="ECO:0000256" key="1">
    <source>
        <dbReference type="ARBA" id="ARBA00022670"/>
    </source>
</evidence>
<feature type="domain" description="DUF7092" evidence="9">
    <location>
        <begin position="7"/>
        <end position="80"/>
    </location>
</feature>
<dbReference type="GO" id="GO:0004222">
    <property type="term" value="F:metalloendopeptidase activity"/>
    <property type="evidence" value="ECO:0007669"/>
    <property type="project" value="InterPro"/>
</dbReference>
<gene>
    <name evidence="10" type="ORF">SAMN04488125_12329</name>
</gene>
<evidence type="ECO:0000256" key="7">
    <source>
        <dbReference type="SAM" id="Phobius"/>
    </source>
</evidence>
<accession>A0A1I4K7G4</accession>
<evidence type="ECO:0000256" key="2">
    <source>
        <dbReference type="ARBA" id="ARBA00022723"/>
    </source>
</evidence>
<dbReference type="PANTHER" id="PTHR22726:SF1">
    <property type="entry name" value="METALLOENDOPEPTIDASE OMA1, MITOCHONDRIAL"/>
    <property type="match status" value="1"/>
</dbReference>
<comment type="similarity">
    <text evidence="6">Belongs to the peptidase M48 family.</text>
</comment>
<dbReference type="RefSeq" id="WP_091950625.1">
    <property type="nucleotide sequence ID" value="NZ_FOSV01000023.1"/>
</dbReference>
<dbReference type="InterPro" id="IPR001915">
    <property type="entry name" value="Peptidase_M48"/>
</dbReference>
<dbReference type="Gene3D" id="3.30.2010.10">
    <property type="entry name" value="Metalloproteases ('zincins'), catalytic domain"/>
    <property type="match status" value="1"/>
</dbReference>
<organism evidence="10 11">
    <name type="scientific">Methylorubrum salsuginis</name>
    <dbReference type="NCBI Taxonomy" id="414703"/>
    <lineage>
        <taxon>Bacteria</taxon>
        <taxon>Pseudomonadati</taxon>
        <taxon>Pseudomonadota</taxon>
        <taxon>Alphaproteobacteria</taxon>
        <taxon>Hyphomicrobiales</taxon>
        <taxon>Methylobacteriaceae</taxon>
        <taxon>Methylorubrum</taxon>
    </lineage>
</organism>
<sequence>MSEPRTTTGLYFDGRSARAHAVRLRLGERLEIAGETARLDWSLLDLRAAETAPPLARIGHAEHPGSVEFEDAAFAEALAARCPDLRRTRGGTGLPRLVLWSVAAGVSVLLTAIYGVPAAANLLAPLVPPSLEARLGQAVDTQIVGLLGDPPLCEAPEARAVLDRLVGRLAETMALSPPPQVSVRRHATANALALPGTRVIILSDIITKAESADEFAGILAHEFGHVAARDPVRSVIRAGGTSFLLSLVLGDLTGSTVLVAVGQAAIAAGYSREAERAADRAAVAGVDRAGGDGRALAAILERITEKHDETPGGLTGFLRSHPYTAERAAAIRATPGDKTDAPPLLSEADWRTLRGICGSKDGKTPG</sequence>
<keyword evidence="2" id="KW-0479">Metal-binding</keyword>
<keyword evidence="3 6" id="KW-0378">Hydrolase</keyword>
<keyword evidence="5 6" id="KW-0482">Metalloprotease</keyword>
<evidence type="ECO:0000256" key="6">
    <source>
        <dbReference type="RuleBase" id="RU003983"/>
    </source>
</evidence>
<keyword evidence="7" id="KW-0472">Membrane</keyword>
<evidence type="ECO:0000256" key="4">
    <source>
        <dbReference type="ARBA" id="ARBA00022833"/>
    </source>
</evidence>
<dbReference type="STRING" id="414703.SAMN04488125_12329"/>
<dbReference type="OrthoDB" id="9810445at2"/>
<dbReference type="GO" id="GO:0046872">
    <property type="term" value="F:metal ion binding"/>
    <property type="evidence" value="ECO:0007669"/>
    <property type="project" value="UniProtKB-KW"/>
</dbReference>
<dbReference type="EMBL" id="FOSV01000023">
    <property type="protein sequence ID" value="SFL74551.1"/>
    <property type="molecule type" value="Genomic_DNA"/>
</dbReference>
<proteinExistence type="inferred from homology"/>
<evidence type="ECO:0000259" key="8">
    <source>
        <dbReference type="Pfam" id="PF01435"/>
    </source>
</evidence>
<evidence type="ECO:0000313" key="11">
    <source>
        <dbReference type="Proteomes" id="UP000198804"/>
    </source>
</evidence>
<dbReference type="InterPro" id="IPR051156">
    <property type="entry name" value="Mito/Outer_Membr_Metalloprot"/>
</dbReference>
<evidence type="ECO:0000256" key="3">
    <source>
        <dbReference type="ARBA" id="ARBA00022801"/>
    </source>
</evidence>
<evidence type="ECO:0000259" key="9">
    <source>
        <dbReference type="Pfam" id="PF23368"/>
    </source>
</evidence>
<protein>
    <submittedName>
        <fullName evidence="10">Peptidase family M48</fullName>
    </submittedName>
</protein>
<dbReference type="GO" id="GO:0051603">
    <property type="term" value="P:proteolysis involved in protein catabolic process"/>
    <property type="evidence" value="ECO:0007669"/>
    <property type="project" value="TreeGrafter"/>
</dbReference>
<keyword evidence="4 6" id="KW-0862">Zinc</keyword>
<reference evidence="11" key="1">
    <citation type="submission" date="2016-10" db="EMBL/GenBank/DDBJ databases">
        <authorList>
            <person name="Varghese N."/>
            <person name="Submissions S."/>
        </authorList>
    </citation>
    <scope>NUCLEOTIDE SEQUENCE [LARGE SCALE GENOMIC DNA]</scope>
    <source>
        <strain evidence="11">CGMCC 1.6474</strain>
    </source>
</reference>
<dbReference type="PANTHER" id="PTHR22726">
    <property type="entry name" value="METALLOENDOPEPTIDASE OMA1"/>
    <property type="match status" value="1"/>
</dbReference>
<comment type="cofactor">
    <cofactor evidence="6">
        <name>Zn(2+)</name>
        <dbReference type="ChEBI" id="CHEBI:29105"/>
    </cofactor>
    <text evidence="6">Binds 1 zinc ion per subunit.</text>
</comment>
<keyword evidence="7" id="KW-1133">Transmembrane helix</keyword>
<dbReference type="Proteomes" id="UP000198804">
    <property type="component" value="Unassembled WGS sequence"/>
</dbReference>
<dbReference type="Pfam" id="PF01435">
    <property type="entry name" value="Peptidase_M48"/>
    <property type="match status" value="1"/>
</dbReference>
<dbReference type="InterPro" id="IPR055518">
    <property type="entry name" value="DUF7092"/>
</dbReference>
<evidence type="ECO:0000313" key="10">
    <source>
        <dbReference type="EMBL" id="SFL74551.1"/>
    </source>
</evidence>
<feature type="domain" description="Peptidase M48" evidence="8">
    <location>
        <begin position="160"/>
        <end position="333"/>
    </location>
</feature>